<gene>
    <name evidence="2" type="ORF">E2C01_011641</name>
</gene>
<reference evidence="2 3" key="1">
    <citation type="submission" date="2019-05" db="EMBL/GenBank/DDBJ databases">
        <title>Another draft genome of Portunus trituberculatus and its Hox gene families provides insights of decapod evolution.</title>
        <authorList>
            <person name="Jeong J.-H."/>
            <person name="Song I."/>
            <person name="Kim S."/>
            <person name="Choi T."/>
            <person name="Kim D."/>
            <person name="Ryu S."/>
            <person name="Kim W."/>
        </authorList>
    </citation>
    <scope>NUCLEOTIDE SEQUENCE [LARGE SCALE GENOMIC DNA]</scope>
    <source>
        <tissue evidence="2">Muscle</tissue>
    </source>
</reference>
<evidence type="ECO:0000313" key="3">
    <source>
        <dbReference type="Proteomes" id="UP000324222"/>
    </source>
</evidence>
<organism evidence="2 3">
    <name type="scientific">Portunus trituberculatus</name>
    <name type="common">Swimming crab</name>
    <name type="synonym">Neptunus trituberculatus</name>
    <dbReference type="NCBI Taxonomy" id="210409"/>
    <lineage>
        <taxon>Eukaryota</taxon>
        <taxon>Metazoa</taxon>
        <taxon>Ecdysozoa</taxon>
        <taxon>Arthropoda</taxon>
        <taxon>Crustacea</taxon>
        <taxon>Multicrustacea</taxon>
        <taxon>Malacostraca</taxon>
        <taxon>Eumalacostraca</taxon>
        <taxon>Eucarida</taxon>
        <taxon>Decapoda</taxon>
        <taxon>Pleocyemata</taxon>
        <taxon>Brachyura</taxon>
        <taxon>Eubrachyura</taxon>
        <taxon>Portunoidea</taxon>
        <taxon>Portunidae</taxon>
        <taxon>Portuninae</taxon>
        <taxon>Portunus</taxon>
    </lineage>
</organism>
<accession>A0A5B7DBZ5</accession>
<comment type="caution">
    <text evidence="2">The sequence shown here is derived from an EMBL/GenBank/DDBJ whole genome shotgun (WGS) entry which is preliminary data.</text>
</comment>
<dbReference type="EMBL" id="VSRR010000708">
    <property type="protein sequence ID" value="MPC18747.1"/>
    <property type="molecule type" value="Genomic_DNA"/>
</dbReference>
<sequence>MQTELNLPSISERIASYFTIFTDKCLHSPQIVPHYSQVIRNSLDPRSRLPPLQPGDRTLVKTVCSIPSGLNVVVPQEEIVPGPPTWMLPIPRVYCTPTSKIASHHSAEATGTGDDNISPGVSSPYTDGSLLSDGKAGSAVFSLDTDLPPGGWVSRKLPNSSSSTFCELYGVLDAVSLFCQRGLSGARLFINQSTYHLSAIKAGGALLFLITGPDRSKSQVEDVLFLATVYHTQPNSIVIYVEDMK</sequence>
<feature type="region of interest" description="Disordered" evidence="1">
    <location>
        <begin position="105"/>
        <end position="124"/>
    </location>
</feature>
<dbReference type="Proteomes" id="UP000324222">
    <property type="component" value="Unassembled WGS sequence"/>
</dbReference>
<evidence type="ECO:0000313" key="2">
    <source>
        <dbReference type="EMBL" id="MPC18747.1"/>
    </source>
</evidence>
<protein>
    <submittedName>
        <fullName evidence="2">Uncharacterized protein</fullName>
    </submittedName>
</protein>
<keyword evidence="3" id="KW-1185">Reference proteome</keyword>
<dbReference type="OrthoDB" id="6379915at2759"/>
<feature type="compositionally biased region" description="Polar residues" evidence="1">
    <location>
        <begin position="113"/>
        <end position="124"/>
    </location>
</feature>
<name>A0A5B7DBZ5_PORTR</name>
<proteinExistence type="predicted"/>
<evidence type="ECO:0000256" key="1">
    <source>
        <dbReference type="SAM" id="MobiDB-lite"/>
    </source>
</evidence>
<dbReference type="AlphaFoldDB" id="A0A5B7DBZ5"/>